<gene>
    <name evidence="1" type="ORF">SDC9_116479</name>
</gene>
<evidence type="ECO:0000313" key="1">
    <source>
        <dbReference type="EMBL" id="MPM69534.1"/>
    </source>
</evidence>
<comment type="caution">
    <text evidence="1">The sequence shown here is derived from an EMBL/GenBank/DDBJ whole genome shotgun (WGS) entry which is preliminary data.</text>
</comment>
<organism evidence="1">
    <name type="scientific">bioreactor metagenome</name>
    <dbReference type="NCBI Taxonomy" id="1076179"/>
    <lineage>
        <taxon>unclassified sequences</taxon>
        <taxon>metagenomes</taxon>
        <taxon>ecological metagenomes</taxon>
    </lineage>
</organism>
<proteinExistence type="predicted"/>
<reference evidence="1" key="1">
    <citation type="submission" date="2019-08" db="EMBL/GenBank/DDBJ databases">
        <authorList>
            <person name="Kucharzyk K."/>
            <person name="Murdoch R.W."/>
            <person name="Higgins S."/>
            <person name="Loffler F."/>
        </authorList>
    </citation>
    <scope>NUCLEOTIDE SEQUENCE</scope>
</reference>
<protein>
    <submittedName>
        <fullName evidence="1">Uncharacterized protein</fullName>
    </submittedName>
</protein>
<accession>A0A645C6G1</accession>
<dbReference type="AlphaFoldDB" id="A0A645C6G1"/>
<dbReference type="EMBL" id="VSSQ01022931">
    <property type="protein sequence ID" value="MPM69534.1"/>
    <property type="molecule type" value="Genomic_DNA"/>
</dbReference>
<name>A0A645C6G1_9ZZZZ</name>
<sequence>MSRSIILVAQYDEKDYRLQKEKINRQNFFATKSSYKDPDGDDYLLPANEFSINSFTFRVLEASDYSGFEYPKSIGMIAMSDEKSTIAYMCFQNSDLDCISFGDDRDPKGSMIKFVSENFKYNKW</sequence>